<evidence type="ECO:0000313" key="1">
    <source>
        <dbReference type="EMBL" id="MVB09463.1"/>
    </source>
</evidence>
<dbReference type="Proteomes" id="UP000469440">
    <property type="component" value="Unassembled WGS sequence"/>
</dbReference>
<protein>
    <submittedName>
        <fullName evidence="1">Uncharacterized protein</fullName>
    </submittedName>
</protein>
<gene>
    <name evidence="1" type="ORF">CAFE_01190</name>
</gene>
<dbReference type="EMBL" id="VWXL01000003">
    <property type="protein sequence ID" value="MVB09463.1"/>
    <property type="molecule type" value="Genomic_DNA"/>
</dbReference>
<organism evidence="1 2">
    <name type="scientific">Caproicibacter fermentans</name>
    <dbReference type="NCBI Taxonomy" id="2576756"/>
    <lineage>
        <taxon>Bacteria</taxon>
        <taxon>Bacillati</taxon>
        <taxon>Bacillota</taxon>
        <taxon>Clostridia</taxon>
        <taxon>Eubacteriales</taxon>
        <taxon>Acutalibacteraceae</taxon>
        <taxon>Caproicibacter</taxon>
    </lineage>
</organism>
<reference evidence="1 2" key="1">
    <citation type="submission" date="2019-09" db="EMBL/GenBank/DDBJ databases">
        <title>Genome sequence of Clostridium sp. EA1.</title>
        <authorList>
            <person name="Poehlein A."/>
            <person name="Bengelsdorf F.R."/>
            <person name="Daniel R."/>
        </authorList>
    </citation>
    <scope>NUCLEOTIDE SEQUENCE [LARGE SCALE GENOMIC DNA]</scope>
    <source>
        <strain evidence="1 2">EA1</strain>
    </source>
</reference>
<dbReference type="AlphaFoldDB" id="A0A6N8HVN1"/>
<proteinExistence type="predicted"/>
<keyword evidence="2" id="KW-1185">Reference proteome</keyword>
<evidence type="ECO:0000313" key="2">
    <source>
        <dbReference type="Proteomes" id="UP000469440"/>
    </source>
</evidence>
<name>A0A6N8HVN1_9FIRM</name>
<sequence length="185" mass="20398">MEEERGALIEIGGEEYELILTTRATKAIAGRYGGLENLGEKLMHSENFEMALDEIVWLLTLLANQSVLIYNLKHKDTPKELLTEEEVELLTSPLQLASYKNAITEAMLRGTARNVVSESAENPLKNTPAGERQRTFHPAVLLRNRSDAHGARAVLAHAHRAFSGFMGLPQAVSGDRETTSGTDSR</sequence>
<comment type="caution">
    <text evidence="1">The sequence shown here is derived from an EMBL/GenBank/DDBJ whole genome shotgun (WGS) entry which is preliminary data.</text>
</comment>
<accession>A0A6N8HVN1</accession>